<feature type="transmembrane region" description="Helical" evidence="1">
    <location>
        <begin position="6"/>
        <end position="27"/>
    </location>
</feature>
<keyword evidence="1" id="KW-0812">Transmembrane</keyword>
<keyword evidence="1" id="KW-0472">Membrane</keyword>
<accession>A0A5B7HBE8</accession>
<protein>
    <submittedName>
        <fullName evidence="2">Uncharacterized protein</fullName>
    </submittedName>
</protein>
<organism evidence="2 3">
    <name type="scientific">Portunus trituberculatus</name>
    <name type="common">Swimming crab</name>
    <name type="synonym">Neptunus trituberculatus</name>
    <dbReference type="NCBI Taxonomy" id="210409"/>
    <lineage>
        <taxon>Eukaryota</taxon>
        <taxon>Metazoa</taxon>
        <taxon>Ecdysozoa</taxon>
        <taxon>Arthropoda</taxon>
        <taxon>Crustacea</taxon>
        <taxon>Multicrustacea</taxon>
        <taxon>Malacostraca</taxon>
        <taxon>Eumalacostraca</taxon>
        <taxon>Eucarida</taxon>
        <taxon>Decapoda</taxon>
        <taxon>Pleocyemata</taxon>
        <taxon>Brachyura</taxon>
        <taxon>Eubrachyura</taxon>
        <taxon>Portunoidea</taxon>
        <taxon>Portunidae</taxon>
        <taxon>Portuninae</taxon>
        <taxon>Portunus</taxon>
    </lineage>
</organism>
<dbReference type="EMBL" id="VSRR010025851">
    <property type="protein sequence ID" value="MPC67179.1"/>
    <property type="molecule type" value="Genomic_DNA"/>
</dbReference>
<evidence type="ECO:0000256" key="1">
    <source>
        <dbReference type="SAM" id="Phobius"/>
    </source>
</evidence>
<name>A0A5B7HBE8_PORTR</name>
<gene>
    <name evidence="2" type="ORF">E2C01_061346</name>
</gene>
<proteinExistence type="predicted"/>
<reference evidence="2 3" key="1">
    <citation type="submission" date="2019-05" db="EMBL/GenBank/DDBJ databases">
        <title>Another draft genome of Portunus trituberculatus and its Hox gene families provides insights of decapod evolution.</title>
        <authorList>
            <person name="Jeong J.-H."/>
            <person name="Song I."/>
            <person name="Kim S."/>
            <person name="Choi T."/>
            <person name="Kim D."/>
            <person name="Ryu S."/>
            <person name="Kim W."/>
        </authorList>
    </citation>
    <scope>NUCLEOTIDE SEQUENCE [LARGE SCALE GENOMIC DNA]</scope>
    <source>
        <tissue evidence="2">Muscle</tissue>
    </source>
</reference>
<dbReference type="Proteomes" id="UP000324222">
    <property type="component" value="Unassembled WGS sequence"/>
</dbReference>
<keyword evidence="1" id="KW-1133">Transmembrane helix</keyword>
<dbReference type="AlphaFoldDB" id="A0A5B7HBE8"/>
<evidence type="ECO:0000313" key="2">
    <source>
        <dbReference type="EMBL" id="MPC67179.1"/>
    </source>
</evidence>
<comment type="caution">
    <text evidence="2">The sequence shown here is derived from an EMBL/GenBank/DDBJ whole genome shotgun (WGS) entry which is preliminary data.</text>
</comment>
<sequence>MVIVAAVEVAVVAVVIVVVVVKVVVVLHPQCVEAHELGGDIDVAVVGNVGQLQDVGGVDILQQRGTLDRISVIKTTTPPGPLHSFSFVLLHSVIPSLRHFSFTSPPKTTLRLFILTASPSITSPPRLNYHFSLVFPKKRRPPSFSLSITHPLRHLRVHRVGGVGDVGVPHDLHRLALRDKFQLLGVKGHHRISAKFPDLV</sequence>
<evidence type="ECO:0000313" key="3">
    <source>
        <dbReference type="Proteomes" id="UP000324222"/>
    </source>
</evidence>
<keyword evidence="3" id="KW-1185">Reference proteome</keyword>